<evidence type="ECO:0000256" key="1">
    <source>
        <dbReference type="SAM" id="MobiDB-lite"/>
    </source>
</evidence>
<evidence type="ECO:0000313" key="4">
    <source>
        <dbReference type="Proteomes" id="UP000008141"/>
    </source>
</evidence>
<protein>
    <submittedName>
        <fullName evidence="3">Uncharacterized protein</fullName>
    </submittedName>
</protein>
<evidence type="ECO:0000313" key="3">
    <source>
        <dbReference type="EMBL" id="EFN54118.1"/>
    </source>
</evidence>
<dbReference type="OMA" id="VATCCHQ"/>
<name>E1ZI97_CHLVA</name>
<organism evidence="4">
    <name type="scientific">Chlorella variabilis</name>
    <name type="common">Green alga</name>
    <dbReference type="NCBI Taxonomy" id="554065"/>
    <lineage>
        <taxon>Eukaryota</taxon>
        <taxon>Viridiplantae</taxon>
        <taxon>Chlorophyta</taxon>
        <taxon>core chlorophytes</taxon>
        <taxon>Trebouxiophyceae</taxon>
        <taxon>Chlorellales</taxon>
        <taxon>Chlorellaceae</taxon>
        <taxon>Chlorella clade</taxon>
        <taxon>Chlorella</taxon>
    </lineage>
</organism>
<dbReference type="eggNOG" id="ENOG502RZ4B">
    <property type="taxonomic scope" value="Eukaryota"/>
</dbReference>
<feature type="region of interest" description="Disordered" evidence="1">
    <location>
        <begin position="1"/>
        <end position="28"/>
    </location>
</feature>
<dbReference type="EMBL" id="GL433848">
    <property type="protein sequence ID" value="EFN54118.1"/>
    <property type="molecule type" value="Genomic_DNA"/>
</dbReference>
<keyword evidence="4" id="KW-1185">Reference proteome</keyword>
<feature type="transmembrane region" description="Helical" evidence="2">
    <location>
        <begin position="48"/>
        <end position="74"/>
    </location>
</feature>
<dbReference type="RefSeq" id="XP_005846220.1">
    <property type="nucleotide sequence ID" value="XM_005846158.1"/>
</dbReference>
<reference evidence="3 4" key="1">
    <citation type="journal article" date="2010" name="Plant Cell">
        <title>The Chlorella variabilis NC64A genome reveals adaptation to photosymbiosis, coevolution with viruses, and cryptic sex.</title>
        <authorList>
            <person name="Blanc G."/>
            <person name="Duncan G."/>
            <person name="Agarkova I."/>
            <person name="Borodovsky M."/>
            <person name="Gurnon J."/>
            <person name="Kuo A."/>
            <person name="Lindquist E."/>
            <person name="Lucas S."/>
            <person name="Pangilinan J."/>
            <person name="Polle J."/>
            <person name="Salamov A."/>
            <person name="Terry A."/>
            <person name="Yamada T."/>
            <person name="Dunigan D.D."/>
            <person name="Grigoriev I.V."/>
            <person name="Claverie J.M."/>
            <person name="Van Etten J.L."/>
        </authorList>
    </citation>
    <scope>NUCLEOTIDE SEQUENCE [LARGE SCALE GENOMIC DNA]</scope>
    <source>
        <strain evidence="3 4">NC64A</strain>
    </source>
</reference>
<keyword evidence="2" id="KW-1133">Transmembrane helix</keyword>
<dbReference type="GeneID" id="17353862"/>
<keyword evidence="2" id="KW-0812">Transmembrane</keyword>
<feature type="transmembrane region" description="Helical" evidence="2">
    <location>
        <begin position="139"/>
        <end position="162"/>
    </location>
</feature>
<dbReference type="PANTHER" id="PTHR34370:SF2">
    <property type="entry name" value="GAG-POL POLYPROTEIN_RETROTRANSPOSON"/>
    <property type="match status" value="1"/>
</dbReference>
<dbReference type="Proteomes" id="UP000008141">
    <property type="component" value="Unassembled WGS sequence"/>
</dbReference>
<evidence type="ECO:0000256" key="2">
    <source>
        <dbReference type="SAM" id="Phobius"/>
    </source>
</evidence>
<accession>E1ZI97</accession>
<proteinExistence type="predicted"/>
<dbReference type="KEGG" id="cvr:CHLNCDRAFT_135480"/>
<feature type="transmembrane region" description="Helical" evidence="2">
    <location>
        <begin position="80"/>
        <end position="98"/>
    </location>
</feature>
<keyword evidence="2" id="KW-0472">Membrane</keyword>
<dbReference type="PANTHER" id="PTHR34370">
    <property type="entry name" value="OS04G0600100 PROTEIN"/>
    <property type="match status" value="1"/>
</dbReference>
<dbReference type="AlphaFoldDB" id="E1ZI97"/>
<feature type="compositionally biased region" description="Polar residues" evidence="1">
    <location>
        <begin position="1"/>
        <end position="10"/>
    </location>
</feature>
<gene>
    <name evidence="3" type="ORF">CHLNCDRAFT_135480</name>
</gene>
<dbReference type="OrthoDB" id="2020192at2759"/>
<sequence>MQGSSGTADFTSGSGGRTGTAGFQPARSAGPGRGIWNVARMQRQLQSLGLAGVAAYGIFNTLYYICAFLFFWIYVAKVPAGQGLAASAKAFAAVMAGVWAGSQVTKAPRAALALALAPLVDRLMGVLQRVLGLKSKNSVFGVFVAACLSLAAALFGVVVLSWR</sequence>
<dbReference type="FunCoup" id="E1ZI97">
    <property type="interactions" value="109"/>
</dbReference>
<dbReference type="InParanoid" id="E1ZI97"/>